<proteinExistence type="predicted"/>
<name>A0A399RNG3_9PROT</name>
<feature type="compositionally biased region" description="Low complexity" evidence="1">
    <location>
        <begin position="685"/>
        <end position="707"/>
    </location>
</feature>
<dbReference type="Pfam" id="PF13779">
    <property type="entry name" value="DUF4175"/>
    <property type="match status" value="2"/>
</dbReference>
<keyword evidence="2" id="KW-1133">Transmembrane helix</keyword>
<feature type="transmembrane region" description="Helical" evidence="2">
    <location>
        <begin position="29"/>
        <end position="49"/>
    </location>
</feature>
<feature type="compositionally biased region" description="Basic and acidic residues" evidence="1">
    <location>
        <begin position="806"/>
        <end position="815"/>
    </location>
</feature>
<feature type="region of interest" description="Disordered" evidence="1">
    <location>
        <begin position="563"/>
        <end position="587"/>
    </location>
</feature>
<keyword evidence="4" id="KW-1185">Reference proteome</keyword>
<dbReference type="OrthoDB" id="8477685at2"/>
<dbReference type="EMBL" id="QWGA01000003">
    <property type="protein sequence ID" value="RIJ31854.1"/>
    <property type="molecule type" value="Genomic_DNA"/>
</dbReference>
<feature type="transmembrane region" description="Helical" evidence="2">
    <location>
        <begin position="147"/>
        <end position="168"/>
    </location>
</feature>
<feature type="transmembrane region" description="Helical" evidence="2">
    <location>
        <begin position="55"/>
        <end position="74"/>
    </location>
</feature>
<dbReference type="AlphaFoldDB" id="A0A399RNG3"/>
<gene>
    <name evidence="3" type="ORF">D1222_06335</name>
</gene>
<dbReference type="InterPro" id="IPR012683">
    <property type="entry name" value="CHP02302_TM"/>
</dbReference>
<feature type="compositionally biased region" description="Acidic residues" evidence="1">
    <location>
        <begin position="640"/>
        <end position="652"/>
    </location>
</feature>
<protein>
    <submittedName>
        <fullName evidence="3">DUF4175 family protein</fullName>
    </submittedName>
</protein>
<sequence>MAELRRIPGLEPKIARTQAALWRLSAVRAFWPLAVFVTIFFAMVLTGLIDAVSDQLASIALLIFLAGLLPLVWIGAARYRPPERGEAIRLLDRQSELRPLSALQDRPARPDASGVALWRAHETELTDAARRLNVPDFGAEWRASDPLYLRFILPTLLALAAFLSFSVAGERLSRAFSPDIGSLFGAENIRIEAWITPPEHTGKPPVFLASDAAPVRVPAGSELTVRAQAPSAPNLIIEGEEGRERVRFSKTPEGAYEARAIITADSELRVSWWGERASWLVEASPDNPPAVEWVSAPEVTPTDKTEFSWKASDDYGIERLELVLFRVDEGGDAREDAIIVQLPGLSPKEAEEMTSIDLTRHRWAGLELRGFLRATDGAGQSTMSEAEVFILPEKLLLQPLARAIQDIRVTILREDGEYEVAEAQNRESLVQDEVFTEATQRISRAPAGIQRASLMIDAVTYKPERYFEDVSVYFGLSHAGSILQAASSTDEADETEPLLWSLALRAEYGSAADALRALQAARQALEEALRDGASEAEIQRRMEAFKQAAQNYLAARMAEALANGLDSPPSDTDSAQGGGSGMGGSDFADMLDALSDLTETGATDQARQLLADITNMLENLQFQQGNGSGEGFPGMPGEQGENDEDMPDEERELSETLQELSDLLREQRDLNDDTLAEQRGERRSQPGQQPGNQQQGEQGESGSQPGEQEGKDGGSSRGGTLTERQARLGDLVEELARRRGREGGSSEDGTGAGGTVDEETLEAIERAQRRAAEALEDGNNFRAIRNQDDATDQIRDLAETLAGELDDLKRERLGEEYGNGGDQVDPFGRPMGGTSDSRDVNIPDEAERQRAKDILEELRRRYGDPADEEERDYLERLLDRF</sequence>
<evidence type="ECO:0000313" key="4">
    <source>
        <dbReference type="Proteomes" id="UP000265845"/>
    </source>
</evidence>
<feature type="compositionally biased region" description="Basic and acidic residues" evidence="1">
    <location>
        <begin position="836"/>
        <end position="849"/>
    </location>
</feature>
<evidence type="ECO:0000256" key="1">
    <source>
        <dbReference type="SAM" id="MobiDB-lite"/>
    </source>
</evidence>
<keyword evidence="2" id="KW-0812">Transmembrane</keyword>
<evidence type="ECO:0000256" key="2">
    <source>
        <dbReference type="SAM" id="Phobius"/>
    </source>
</evidence>
<feature type="region of interest" description="Disordered" evidence="1">
    <location>
        <begin position="676"/>
        <end position="764"/>
    </location>
</feature>
<accession>A0A399RNG3</accession>
<reference evidence="3 4" key="1">
    <citation type="submission" date="2018-08" db="EMBL/GenBank/DDBJ databases">
        <title>Henriciella mobilis sp. nov., isolated from seawater.</title>
        <authorList>
            <person name="Cheng H."/>
            <person name="Wu Y.-H."/>
            <person name="Xu X.-W."/>
            <person name="Guo L.-L."/>
        </authorList>
    </citation>
    <scope>NUCLEOTIDE SEQUENCE [LARGE SCALE GENOMIC DNA]</scope>
    <source>
        <strain evidence="3 4">CCUG67844</strain>
    </source>
</reference>
<feature type="compositionally biased region" description="Basic and acidic residues" evidence="1">
    <location>
        <begin position="734"/>
        <end position="744"/>
    </location>
</feature>
<dbReference type="Proteomes" id="UP000265845">
    <property type="component" value="Unassembled WGS sequence"/>
</dbReference>
<evidence type="ECO:0000313" key="3">
    <source>
        <dbReference type="EMBL" id="RIJ31854.1"/>
    </source>
</evidence>
<feature type="region of interest" description="Disordered" evidence="1">
    <location>
        <begin position="623"/>
        <end position="655"/>
    </location>
</feature>
<organism evidence="3 4">
    <name type="scientific">Henriciella algicola</name>
    <dbReference type="NCBI Taxonomy" id="1608422"/>
    <lineage>
        <taxon>Bacteria</taxon>
        <taxon>Pseudomonadati</taxon>
        <taxon>Pseudomonadota</taxon>
        <taxon>Alphaproteobacteria</taxon>
        <taxon>Hyphomonadales</taxon>
        <taxon>Hyphomonadaceae</taxon>
        <taxon>Henriciella</taxon>
    </lineage>
</organism>
<feature type="region of interest" description="Disordered" evidence="1">
    <location>
        <begin position="804"/>
        <end position="849"/>
    </location>
</feature>
<comment type="caution">
    <text evidence="3">The sequence shown here is derived from an EMBL/GenBank/DDBJ whole genome shotgun (WGS) entry which is preliminary data.</text>
</comment>
<keyword evidence="2" id="KW-0472">Membrane</keyword>
<dbReference type="RefSeq" id="WP_119453344.1">
    <property type="nucleotide sequence ID" value="NZ_QWGA01000003.1"/>
</dbReference>